<gene>
    <name evidence="1" type="ORF">SAMN05216262_10546</name>
</gene>
<proteinExistence type="predicted"/>
<organism evidence="1 2">
    <name type="scientific">Colwellia chukchiensis</name>
    <dbReference type="NCBI Taxonomy" id="641665"/>
    <lineage>
        <taxon>Bacteria</taxon>
        <taxon>Pseudomonadati</taxon>
        <taxon>Pseudomonadota</taxon>
        <taxon>Gammaproteobacteria</taxon>
        <taxon>Alteromonadales</taxon>
        <taxon>Colwelliaceae</taxon>
        <taxon>Colwellia</taxon>
    </lineage>
</organism>
<dbReference type="Gene3D" id="2.60.40.3010">
    <property type="match status" value="1"/>
</dbReference>
<dbReference type="AlphaFoldDB" id="A0A1H7M1N0"/>
<accession>A0A1H7M1N0</accession>
<dbReference type="PROSITE" id="PS51257">
    <property type="entry name" value="PROKAR_LIPOPROTEIN"/>
    <property type="match status" value="1"/>
</dbReference>
<name>A0A1H7M1N0_9GAMM</name>
<dbReference type="STRING" id="641665.GCA_002104455_03129"/>
<evidence type="ECO:0008006" key="3">
    <source>
        <dbReference type="Google" id="ProtNLM"/>
    </source>
</evidence>
<reference evidence="2" key="1">
    <citation type="submission" date="2016-10" db="EMBL/GenBank/DDBJ databases">
        <authorList>
            <person name="Varghese N."/>
            <person name="Submissions S."/>
        </authorList>
    </citation>
    <scope>NUCLEOTIDE SEQUENCE [LARGE SCALE GENOMIC DNA]</scope>
    <source>
        <strain evidence="2">CGMCC 1.9127</strain>
    </source>
</reference>
<sequence>MKLSSKGFSSSRSLRLTFFLTIMLVGCGGGSDNSQSSADDDFTPVVTKTGIITLDQDSSLAQPHELILYYPNDTLSNIEWQQTAGHEVVFHAKHSKVIAFTPSQAGDYSFQVSFTRNGVNENLSHTLSVAEQVNQLSVRLGHAALEGSKVSLRAYLDNAELISDSITWQQTSGPKVTFSETSTGKESVFFTAPDVSADSIISFTVSASNGSQAYQDTVALLIESADPITSGDNTAYPSRLAKVFPYHANSPYADVLVDCVYSNRITFDNSCRFNELPLIAQDTTTPSVNDIMDRVLVSHHWMGQRFAEFLQNADQNNDFKNLLRATTAIVISYDIRPSYYWAVTGAIHLDANNLWLTPDERDTINQAPDFRSNFGESLNFVMPWRYVKNNQYSTNHYPEQLRLTRDADDLVYQLAALMYHELAHANDYFPASVWHSINRNERILDNVNQRLAMSGIESDKLSSALPLHGEEMYRLAQVRFHGEAATENEKNYTPSDVALFFSPEHAPHFYNYSSKREDYAMLFDALMMKARYDVDRDIAVTNKPQSSGEDYIVTWGQRGRIGEQHIKPRVEYVTRRILPEFTYAASIINNLPEPIAMKVGSSWTQNLGISPSLDTENMANINARKLTINSVDAGKLNSNQVIFYEKPMPERQ</sequence>
<evidence type="ECO:0000313" key="2">
    <source>
        <dbReference type="Proteomes" id="UP000199297"/>
    </source>
</evidence>
<protein>
    <recommendedName>
        <fullName evidence="3">Lipoprotein</fullName>
    </recommendedName>
</protein>
<dbReference type="RefSeq" id="WP_139175521.1">
    <property type="nucleotide sequence ID" value="NZ_FOBI01000005.1"/>
</dbReference>
<dbReference type="Proteomes" id="UP000199297">
    <property type="component" value="Unassembled WGS sequence"/>
</dbReference>
<evidence type="ECO:0000313" key="1">
    <source>
        <dbReference type="EMBL" id="SEL04507.1"/>
    </source>
</evidence>
<dbReference type="OrthoDB" id="5803286at2"/>
<dbReference type="EMBL" id="FOBI01000005">
    <property type="protein sequence ID" value="SEL04507.1"/>
    <property type="molecule type" value="Genomic_DNA"/>
</dbReference>
<keyword evidence="2" id="KW-1185">Reference proteome</keyword>